<gene>
    <name evidence="1" type="ORF">C8P67_101353</name>
</gene>
<reference evidence="1 2" key="1">
    <citation type="submission" date="2018-08" db="EMBL/GenBank/DDBJ databases">
        <title>Genomic Encyclopedia of Archaeal and Bacterial Type Strains, Phase II (KMG-II): from individual species to whole genera.</title>
        <authorList>
            <person name="Goeker M."/>
        </authorList>
    </citation>
    <scope>NUCLEOTIDE SEQUENCE [LARGE SCALE GENOMIC DNA]</scope>
    <source>
        <strain evidence="1 2">DSM 100880</strain>
    </source>
</reference>
<comment type="caution">
    <text evidence="1">The sequence shown here is derived from an EMBL/GenBank/DDBJ whole genome shotgun (WGS) entry which is preliminary data.</text>
</comment>
<evidence type="ECO:0000313" key="2">
    <source>
        <dbReference type="Proteomes" id="UP000257136"/>
    </source>
</evidence>
<name>A0A3E0EUQ6_9FLAO</name>
<dbReference type="EMBL" id="QUNI01000001">
    <property type="protein sequence ID" value="REH01869.1"/>
    <property type="molecule type" value="Genomic_DNA"/>
</dbReference>
<accession>A0A3E0EUQ6</accession>
<sequence>MPFSSLKIEFEIRKINVNENWFLNHYKVISRYFKKSFKKQKSL</sequence>
<dbReference type="AlphaFoldDB" id="A0A3E0EUQ6"/>
<evidence type="ECO:0000313" key="1">
    <source>
        <dbReference type="EMBL" id="REH01869.1"/>
    </source>
</evidence>
<proteinExistence type="predicted"/>
<protein>
    <submittedName>
        <fullName evidence="1">Uncharacterized protein</fullName>
    </submittedName>
</protein>
<organism evidence="1 2">
    <name type="scientific">Flavobacterium aquicola</name>
    <dbReference type="NCBI Taxonomy" id="1682742"/>
    <lineage>
        <taxon>Bacteria</taxon>
        <taxon>Pseudomonadati</taxon>
        <taxon>Bacteroidota</taxon>
        <taxon>Flavobacteriia</taxon>
        <taxon>Flavobacteriales</taxon>
        <taxon>Flavobacteriaceae</taxon>
        <taxon>Flavobacterium</taxon>
    </lineage>
</organism>
<dbReference type="Proteomes" id="UP000257136">
    <property type="component" value="Unassembled WGS sequence"/>
</dbReference>
<keyword evidence="2" id="KW-1185">Reference proteome</keyword>